<name>A0A645GR23_9ZZZZ</name>
<organism evidence="2">
    <name type="scientific">bioreactor metagenome</name>
    <dbReference type="NCBI Taxonomy" id="1076179"/>
    <lineage>
        <taxon>unclassified sequences</taxon>
        <taxon>metagenomes</taxon>
        <taxon>ecological metagenomes</taxon>
    </lineage>
</organism>
<comment type="caution">
    <text evidence="2">The sequence shown here is derived from an EMBL/GenBank/DDBJ whole genome shotgun (WGS) entry which is preliminary data.</text>
</comment>
<protein>
    <submittedName>
        <fullName evidence="2">Protein translocase subunit SecA</fullName>
    </submittedName>
</protein>
<dbReference type="SUPFAM" id="SSF103642">
    <property type="entry name" value="Sec-C motif"/>
    <property type="match status" value="1"/>
</dbReference>
<evidence type="ECO:0000313" key="2">
    <source>
        <dbReference type="EMBL" id="MPN26404.1"/>
    </source>
</evidence>
<feature type="region of interest" description="Disordered" evidence="1">
    <location>
        <begin position="45"/>
        <end position="72"/>
    </location>
</feature>
<dbReference type="AlphaFoldDB" id="A0A645GR23"/>
<accession>A0A645GR23</accession>
<proteinExistence type="predicted"/>
<dbReference type="PANTHER" id="PTHR33747:SF1">
    <property type="entry name" value="ADENYLATE CYCLASE-ASSOCIATED CAP C-TERMINAL DOMAIN-CONTAINING PROTEIN"/>
    <property type="match status" value="1"/>
</dbReference>
<gene>
    <name evidence="2" type="primary">secA_48</name>
    <name evidence="2" type="ORF">SDC9_173828</name>
</gene>
<sequence>MRTQVTRVVFTVQIRSPEDVEETAPHADVSNVKYQHAGYDEALADEGGEANQPVENGPKVGRNDPCPCGSGKKYKHCHGKLS</sequence>
<dbReference type="Gene3D" id="3.10.450.50">
    <property type="match status" value="1"/>
</dbReference>
<dbReference type="PANTHER" id="PTHR33747">
    <property type="entry name" value="UPF0225 PROTEIN SCO1677"/>
    <property type="match status" value="1"/>
</dbReference>
<dbReference type="EMBL" id="VSSQ01075915">
    <property type="protein sequence ID" value="MPN26404.1"/>
    <property type="molecule type" value="Genomic_DNA"/>
</dbReference>
<dbReference type="Pfam" id="PF02810">
    <property type="entry name" value="SEC-C"/>
    <property type="match status" value="1"/>
</dbReference>
<dbReference type="InterPro" id="IPR004027">
    <property type="entry name" value="SEC_C_motif"/>
</dbReference>
<evidence type="ECO:0000256" key="1">
    <source>
        <dbReference type="SAM" id="MobiDB-lite"/>
    </source>
</evidence>
<reference evidence="2" key="1">
    <citation type="submission" date="2019-08" db="EMBL/GenBank/DDBJ databases">
        <authorList>
            <person name="Kucharzyk K."/>
            <person name="Murdoch R.W."/>
            <person name="Higgins S."/>
            <person name="Loffler F."/>
        </authorList>
    </citation>
    <scope>NUCLEOTIDE SEQUENCE</scope>
</reference>